<evidence type="ECO:0000313" key="3">
    <source>
        <dbReference type="Proteomes" id="UP000286974"/>
    </source>
</evidence>
<protein>
    <submittedName>
        <fullName evidence="2">NAD-dependent epimerase</fullName>
    </submittedName>
</protein>
<dbReference type="PANTHER" id="PTHR48079:SF9">
    <property type="entry name" value="PUTATIVE-RELATED"/>
    <property type="match status" value="1"/>
</dbReference>
<comment type="caution">
    <text evidence="2">The sequence shown here is derived from an EMBL/GenBank/DDBJ whole genome shotgun (WGS) entry which is preliminary data.</text>
</comment>
<organism evidence="2 3">
    <name type="scientific">Lentilactobacillus kosonis</name>
    <dbReference type="NCBI Taxonomy" id="2810561"/>
    <lineage>
        <taxon>Bacteria</taxon>
        <taxon>Bacillati</taxon>
        <taxon>Bacillota</taxon>
        <taxon>Bacilli</taxon>
        <taxon>Lactobacillales</taxon>
        <taxon>Lactobacillaceae</taxon>
        <taxon>Lentilactobacillus</taxon>
    </lineage>
</organism>
<keyword evidence="3" id="KW-1185">Reference proteome</keyword>
<dbReference type="OrthoDB" id="9811743at2"/>
<name>A0A401FHV5_9LACO</name>
<dbReference type="CDD" id="cd05262">
    <property type="entry name" value="SDR_a7"/>
    <property type="match status" value="1"/>
</dbReference>
<proteinExistence type="predicted"/>
<dbReference type="SUPFAM" id="SSF51735">
    <property type="entry name" value="NAD(P)-binding Rossmann-fold domains"/>
    <property type="match status" value="1"/>
</dbReference>
<dbReference type="PANTHER" id="PTHR48079">
    <property type="entry name" value="PROTEIN YEEZ"/>
    <property type="match status" value="1"/>
</dbReference>
<dbReference type="InterPro" id="IPR036291">
    <property type="entry name" value="NAD(P)-bd_dom_sf"/>
</dbReference>
<gene>
    <name evidence="2" type="ORF">NBRC111893_85</name>
</gene>
<dbReference type="Gene3D" id="3.40.50.720">
    <property type="entry name" value="NAD(P)-binding Rossmann-like Domain"/>
    <property type="match status" value="1"/>
</dbReference>
<evidence type="ECO:0000313" key="2">
    <source>
        <dbReference type="EMBL" id="GAY71939.1"/>
    </source>
</evidence>
<accession>A0A401FHV5</accession>
<dbReference type="GO" id="GO:0004029">
    <property type="term" value="F:aldehyde dehydrogenase (NAD+) activity"/>
    <property type="evidence" value="ECO:0007669"/>
    <property type="project" value="TreeGrafter"/>
</dbReference>
<dbReference type="InterPro" id="IPR001509">
    <property type="entry name" value="Epimerase_deHydtase"/>
</dbReference>
<dbReference type="GO" id="GO:0005737">
    <property type="term" value="C:cytoplasm"/>
    <property type="evidence" value="ECO:0007669"/>
    <property type="project" value="TreeGrafter"/>
</dbReference>
<sequence>MKIFVTGATGFIGSAVVDELLRRNYDVVGLARSEQSAQKLTARGVEVLRGSLEDTDILAAGAKQSDGVLHLGFTNNFDDMAGAVEIDVNAIKAMADELAGTNKPFVNTSGTLMVADQGRKATEDDISDDKQLRTRSEKFSLGYADKGVRAMVVRLSPTVHDETRQGFGTIAAQIAIQNGKSAYFSGGTNAWPSVHRLDAANLFVDTLEKGKSGAVYNAAAEEAIPFKEIAETISTKLNIPLEELSADKAVDYAGLYFGPTLQINNPTSSEKTQNELGWVPTHPDLLTDMTSFLSDEKNVENFKKITKFLYKENEYAKTNS</sequence>
<dbReference type="EMBL" id="BEXA01000001">
    <property type="protein sequence ID" value="GAY71939.1"/>
    <property type="molecule type" value="Genomic_DNA"/>
</dbReference>
<feature type="domain" description="NAD-dependent epimerase/dehydratase" evidence="1">
    <location>
        <begin position="3"/>
        <end position="218"/>
    </location>
</feature>
<dbReference type="Proteomes" id="UP000286974">
    <property type="component" value="Unassembled WGS sequence"/>
</dbReference>
<dbReference type="Pfam" id="PF01370">
    <property type="entry name" value="Epimerase"/>
    <property type="match status" value="1"/>
</dbReference>
<dbReference type="RefSeq" id="WP_125007555.1">
    <property type="nucleotide sequence ID" value="NZ_BEXA01000001.1"/>
</dbReference>
<evidence type="ECO:0000259" key="1">
    <source>
        <dbReference type="Pfam" id="PF01370"/>
    </source>
</evidence>
<dbReference type="InterPro" id="IPR051783">
    <property type="entry name" value="NAD(P)-dependent_oxidoreduct"/>
</dbReference>
<reference evidence="2 3" key="1">
    <citation type="submission" date="2017-11" db="EMBL/GenBank/DDBJ databases">
        <title>Draft Genome Sequence of Lactobacillus curieae NBRC 111893 isolated from Koso, a Japanese sugar-Vegetable Fermented Beverage.</title>
        <authorList>
            <person name="Chiou T.Y."/>
            <person name="Oshima K."/>
            <person name="Suda W."/>
            <person name="Hattori M."/>
            <person name="Takahashi T."/>
        </authorList>
    </citation>
    <scope>NUCLEOTIDE SEQUENCE [LARGE SCALE GENOMIC DNA]</scope>
    <source>
        <strain evidence="2 3">NBRC111893</strain>
    </source>
</reference>
<dbReference type="AlphaFoldDB" id="A0A401FHV5"/>